<protein>
    <submittedName>
        <fullName evidence="9">Fc epsilon receptor IgFc epsilon receptor Ig</fullName>
    </submittedName>
</protein>
<evidence type="ECO:0000313" key="10">
    <source>
        <dbReference type="Proteomes" id="UP000694580"/>
    </source>
</evidence>
<gene>
    <name evidence="9" type="primary">fcer1g</name>
</gene>
<reference evidence="9 10" key="1">
    <citation type="submission" date="2020-06" db="EMBL/GenBank/DDBJ databases">
        <authorList>
            <consortium name="Wellcome Sanger Institute Data Sharing"/>
        </authorList>
    </citation>
    <scope>NUCLEOTIDE SEQUENCE [LARGE SCALE GENOMIC DNA]</scope>
</reference>
<evidence type="ECO:0000256" key="4">
    <source>
        <dbReference type="ARBA" id="ARBA00022859"/>
    </source>
</evidence>
<evidence type="ECO:0000256" key="1">
    <source>
        <dbReference type="ARBA" id="ARBA00004251"/>
    </source>
</evidence>
<keyword evidence="8" id="KW-0732">Signal</keyword>
<dbReference type="Pfam" id="PF11628">
    <property type="entry name" value="TCR_zetazeta"/>
    <property type="match status" value="1"/>
</dbReference>
<dbReference type="GO" id="GO:0019767">
    <property type="term" value="F:IgE receptor activity"/>
    <property type="evidence" value="ECO:0007669"/>
    <property type="project" value="InterPro"/>
</dbReference>
<dbReference type="GeneTree" id="ENSGT01140000282823"/>
<feature type="transmembrane region" description="Helical" evidence="7">
    <location>
        <begin position="34"/>
        <end position="50"/>
    </location>
</feature>
<evidence type="ECO:0000256" key="7">
    <source>
        <dbReference type="SAM" id="Phobius"/>
    </source>
</evidence>
<dbReference type="InterPro" id="IPR042340">
    <property type="entry name" value="FCER1G"/>
</dbReference>
<dbReference type="PANTHER" id="PTHR16803">
    <property type="entry name" value="HIGH AFFINITY IMMUNOGLOBULIN EPSILON RECEPTOR GAMMA-SUBUNIT"/>
    <property type="match status" value="1"/>
</dbReference>
<proteinExistence type="predicted"/>
<reference evidence="9" key="3">
    <citation type="submission" date="2025-09" db="UniProtKB">
        <authorList>
            <consortium name="Ensembl"/>
        </authorList>
    </citation>
    <scope>IDENTIFICATION</scope>
</reference>
<dbReference type="PANTHER" id="PTHR16803:SF0">
    <property type="entry name" value="HIGH AFFINITY IMMUNOGLOBULIN EPSILON RECEPTOR SUBUNIT GAMMA"/>
    <property type="match status" value="1"/>
</dbReference>
<feature type="signal peptide" evidence="8">
    <location>
        <begin position="1"/>
        <end position="22"/>
    </location>
</feature>
<keyword evidence="2" id="KW-1003">Cell membrane</keyword>
<dbReference type="Proteomes" id="UP000694580">
    <property type="component" value="Chromosome 1"/>
</dbReference>
<evidence type="ECO:0000313" key="9">
    <source>
        <dbReference type="Ensembl" id="ENSDCDP00010051359.1"/>
    </source>
</evidence>
<name>A0AAY4E1Z7_9TELE</name>
<comment type="subcellular location">
    <subcellularLocation>
        <location evidence="1">Cell membrane</location>
        <topology evidence="1">Single-pass type I membrane protein</topology>
    </subcellularLocation>
</comment>
<dbReference type="GO" id="GO:0032998">
    <property type="term" value="C:Fc-epsilon receptor I complex"/>
    <property type="evidence" value="ECO:0007669"/>
    <property type="project" value="InterPro"/>
</dbReference>
<dbReference type="Ensembl" id="ENSDCDT00010061814.1">
    <property type="protein sequence ID" value="ENSDCDP00010051359.1"/>
    <property type="gene ID" value="ENSDCDG00010030279.1"/>
</dbReference>
<keyword evidence="6" id="KW-0675">Receptor</keyword>
<keyword evidence="10" id="KW-1185">Reference proteome</keyword>
<evidence type="ECO:0000256" key="6">
    <source>
        <dbReference type="ARBA" id="ARBA00023170"/>
    </source>
</evidence>
<evidence type="ECO:0000256" key="2">
    <source>
        <dbReference type="ARBA" id="ARBA00022475"/>
    </source>
</evidence>
<feature type="chain" id="PRO_5044227330" evidence="8">
    <location>
        <begin position="23"/>
        <end position="92"/>
    </location>
</feature>
<keyword evidence="7" id="KW-0812">Transmembrane</keyword>
<evidence type="ECO:0000256" key="3">
    <source>
        <dbReference type="ARBA" id="ARBA00022553"/>
    </source>
</evidence>
<keyword evidence="7" id="KW-1133">Transmembrane helix</keyword>
<sequence>MKRGCALISALPLWLCFGNTAAMSEPQVCYVLDSILFLYGIVLTVLYCRLKILKSKEKSSYNPAKTSDGIYEGLGCHNEDPYETIKLKGEGN</sequence>
<organism evidence="9 10">
    <name type="scientific">Denticeps clupeoides</name>
    <name type="common">denticle herring</name>
    <dbReference type="NCBI Taxonomy" id="299321"/>
    <lineage>
        <taxon>Eukaryota</taxon>
        <taxon>Metazoa</taxon>
        <taxon>Chordata</taxon>
        <taxon>Craniata</taxon>
        <taxon>Vertebrata</taxon>
        <taxon>Euteleostomi</taxon>
        <taxon>Actinopterygii</taxon>
        <taxon>Neopterygii</taxon>
        <taxon>Teleostei</taxon>
        <taxon>Clupei</taxon>
        <taxon>Clupeiformes</taxon>
        <taxon>Denticipitoidei</taxon>
        <taxon>Denticipitidae</taxon>
        <taxon>Denticeps</taxon>
    </lineage>
</organism>
<keyword evidence="3" id="KW-0597">Phosphoprotein</keyword>
<accession>A0AAY4E1Z7</accession>
<keyword evidence="5" id="KW-1015">Disulfide bond</keyword>
<reference evidence="9" key="2">
    <citation type="submission" date="2025-08" db="UniProtKB">
        <authorList>
            <consortium name="Ensembl"/>
        </authorList>
    </citation>
    <scope>IDENTIFICATION</scope>
</reference>
<keyword evidence="4" id="KW-0391">Immunity</keyword>
<dbReference type="AlphaFoldDB" id="A0AAY4E1Z7"/>
<dbReference type="GeneID" id="114788010"/>
<keyword evidence="7" id="KW-0472">Membrane</keyword>
<dbReference type="GO" id="GO:0002376">
    <property type="term" value="P:immune system process"/>
    <property type="evidence" value="ECO:0007669"/>
    <property type="project" value="UniProtKB-KW"/>
</dbReference>
<evidence type="ECO:0000256" key="5">
    <source>
        <dbReference type="ARBA" id="ARBA00023157"/>
    </source>
</evidence>
<dbReference type="InterPro" id="IPR021663">
    <property type="entry name" value="CD3_zeta/IgE_Fc_rcpt_gamma"/>
</dbReference>
<dbReference type="RefSeq" id="XP_028831911.1">
    <property type="nucleotide sequence ID" value="XM_028976078.1"/>
</dbReference>
<evidence type="ECO:0000256" key="8">
    <source>
        <dbReference type="SAM" id="SignalP"/>
    </source>
</evidence>